<protein>
    <submittedName>
        <fullName evidence="1">Uncharacterized protein</fullName>
    </submittedName>
</protein>
<dbReference type="OrthoDB" id="6129702at2759"/>
<reference evidence="1" key="1">
    <citation type="submission" date="2018-11" db="EMBL/GenBank/DDBJ databases">
        <authorList>
            <consortium name="Pathogen Informatics"/>
        </authorList>
    </citation>
    <scope>NUCLEOTIDE SEQUENCE</scope>
</reference>
<dbReference type="Proteomes" id="UP000784294">
    <property type="component" value="Unassembled WGS sequence"/>
</dbReference>
<comment type="caution">
    <text evidence="1">The sequence shown here is derived from an EMBL/GenBank/DDBJ whole genome shotgun (WGS) entry which is preliminary data.</text>
</comment>
<name>A0A448WVT3_9PLAT</name>
<keyword evidence="2" id="KW-1185">Reference proteome</keyword>
<dbReference type="EMBL" id="CAAALY010051233">
    <property type="protein sequence ID" value="VEL21420.1"/>
    <property type="molecule type" value="Genomic_DNA"/>
</dbReference>
<dbReference type="PANTHER" id="PTHR47020">
    <property type="entry name" value="HILLARIN"/>
    <property type="match status" value="1"/>
</dbReference>
<sequence length="165" mass="19079">MTLTSSEGKIILVGNAGSRVKQRFFVTSQLYFTLERSNYDLSIPHYIVGLDYMLAFRRVDEHAVTVSKQTQDNFNQLIWQLIYARNITDELEKVRVIFLWLCTKDLHKMNFDNVKPDSPEEILIGIRTGKSTYAQIFLTLCRYALFFIVSANSAIAPVRLSKHTH</sequence>
<evidence type="ECO:0000313" key="1">
    <source>
        <dbReference type="EMBL" id="VEL21420.1"/>
    </source>
</evidence>
<organism evidence="1 2">
    <name type="scientific">Protopolystoma xenopodis</name>
    <dbReference type="NCBI Taxonomy" id="117903"/>
    <lineage>
        <taxon>Eukaryota</taxon>
        <taxon>Metazoa</taxon>
        <taxon>Spiralia</taxon>
        <taxon>Lophotrochozoa</taxon>
        <taxon>Platyhelminthes</taxon>
        <taxon>Monogenea</taxon>
        <taxon>Polyopisthocotylea</taxon>
        <taxon>Polystomatidea</taxon>
        <taxon>Polystomatidae</taxon>
        <taxon>Protopolystoma</taxon>
    </lineage>
</organism>
<dbReference type="PANTHER" id="PTHR47020:SF1">
    <property type="entry name" value="HILLARIN"/>
    <property type="match status" value="1"/>
</dbReference>
<proteinExistence type="predicted"/>
<dbReference type="AlphaFoldDB" id="A0A448WVT3"/>
<gene>
    <name evidence="1" type="ORF">PXEA_LOCUS14860</name>
</gene>
<accession>A0A448WVT3</accession>
<dbReference type="InterPro" id="IPR053041">
    <property type="entry name" value="Transglut-like_Superfamily_Mod"/>
</dbReference>
<evidence type="ECO:0000313" key="2">
    <source>
        <dbReference type="Proteomes" id="UP000784294"/>
    </source>
</evidence>